<reference evidence="1 2" key="1">
    <citation type="submission" date="2021-06" db="EMBL/GenBank/DDBJ databases">
        <authorList>
            <person name="Palmer J.M."/>
        </authorList>
    </citation>
    <scope>NUCLEOTIDE SEQUENCE [LARGE SCALE GENOMIC DNA]</scope>
    <source>
        <strain evidence="1 2">MEX-2019</strain>
        <tissue evidence="1">Muscle</tissue>
    </source>
</reference>
<evidence type="ECO:0000313" key="1">
    <source>
        <dbReference type="EMBL" id="KAK5612449.1"/>
    </source>
</evidence>
<proteinExistence type="predicted"/>
<dbReference type="EMBL" id="JAHHUM010001442">
    <property type="protein sequence ID" value="KAK5612449.1"/>
    <property type="molecule type" value="Genomic_DNA"/>
</dbReference>
<comment type="caution">
    <text evidence="1">The sequence shown here is derived from an EMBL/GenBank/DDBJ whole genome shotgun (WGS) entry which is preliminary data.</text>
</comment>
<accession>A0AAV9RTQ7</accession>
<protein>
    <submittedName>
        <fullName evidence="1">Uncharacterized protein</fullName>
    </submittedName>
</protein>
<gene>
    <name evidence="1" type="ORF">CRENBAI_020640</name>
</gene>
<sequence>MVLLKLLSWHVNIPKHSSSSSGTAMVTWARESRDYMDEATAGLGDVTVADKSVGNLVAAVPAADMGTSPSEVVRLETLRTSVFCGRRKTWALLSDVEEEKRSDV</sequence>
<organism evidence="1 2">
    <name type="scientific">Crenichthys baileyi</name>
    <name type="common">White River springfish</name>
    <dbReference type="NCBI Taxonomy" id="28760"/>
    <lineage>
        <taxon>Eukaryota</taxon>
        <taxon>Metazoa</taxon>
        <taxon>Chordata</taxon>
        <taxon>Craniata</taxon>
        <taxon>Vertebrata</taxon>
        <taxon>Euteleostomi</taxon>
        <taxon>Actinopterygii</taxon>
        <taxon>Neopterygii</taxon>
        <taxon>Teleostei</taxon>
        <taxon>Neoteleostei</taxon>
        <taxon>Acanthomorphata</taxon>
        <taxon>Ovalentaria</taxon>
        <taxon>Atherinomorphae</taxon>
        <taxon>Cyprinodontiformes</taxon>
        <taxon>Goodeidae</taxon>
        <taxon>Crenichthys</taxon>
    </lineage>
</organism>
<dbReference type="AlphaFoldDB" id="A0AAV9RTQ7"/>
<name>A0AAV9RTQ7_9TELE</name>
<keyword evidence="2" id="KW-1185">Reference proteome</keyword>
<evidence type="ECO:0000313" key="2">
    <source>
        <dbReference type="Proteomes" id="UP001311232"/>
    </source>
</evidence>
<dbReference type="Proteomes" id="UP001311232">
    <property type="component" value="Unassembled WGS sequence"/>
</dbReference>